<gene>
    <name evidence="12" type="ORF">PoB_005970800</name>
</gene>
<evidence type="ECO:0000259" key="11">
    <source>
        <dbReference type="PROSITE" id="PS50189"/>
    </source>
</evidence>
<dbReference type="GO" id="GO:0005604">
    <property type="term" value="C:basement membrane"/>
    <property type="evidence" value="ECO:0007669"/>
    <property type="project" value="TreeGrafter"/>
</dbReference>
<dbReference type="GO" id="GO:0016358">
    <property type="term" value="P:dendrite development"/>
    <property type="evidence" value="ECO:0007669"/>
    <property type="project" value="TreeGrafter"/>
</dbReference>
<protein>
    <submittedName>
        <fullName evidence="12">Netrin-1</fullName>
    </submittedName>
</protein>
<dbReference type="InterPro" id="IPR050440">
    <property type="entry name" value="Laminin/Netrin_ECM"/>
</dbReference>
<dbReference type="PROSITE" id="PS50189">
    <property type="entry name" value="NTR"/>
    <property type="match status" value="1"/>
</dbReference>
<keyword evidence="2" id="KW-0964">Secreted</keyword>
<evidence type="ECO:0000256" key="6">
    <source>
        <dbReference type="ARBA" id="ARBA00023180"/>
    </source>
</evidence>
<evidence type="ECO:0000259" key="10">
    <source>
        <dbReference type="PROSITE" id="PS50027"/>
    </source>
</evidence>
<feature type="disulfide bond" evidence="8">
    <location>
        <begin position="136"/>
        <end position="150"/>
    </location>
</feature>
<dbReference type="PANTHER" id="PTHR10574">
    <property type="entry name" value="NETRIN/LAMININ-RELATED"/>
    <property type="match status" value="1"/>
</dbReference>
<feature type="region of interest" description="Disordered" evidence="9">
    <location>
        <begin position="46"/>
        <end position="78"/>
    </location>
</feature>
<dbReference type="CDD" id="cd00055">
    <property type="entry name" value="EGF_Lam"/>
    <property type="match status" value="1"/>
</dbReference>
<accession>A0AAV4CM04</accession>
<evidence type="ECO:0000256" key="1">
    <source>
        <dbReference type="ARBA" id="ARBA00004613"/>
    </source>
</evidence>
<dbReference type="Proteomes" id="UP000735302">
    <property type="component" value="Unassembled WGS sequence"/>
</dbReference>
<evidence type="ECO:0000256" key="5">
    <source>
        <dbReference type="ARBA" id="ARBA00023157"/>
    </source>
</evidence>
<keyword evidence="6" id="KW-0325">Glycoprotein</keyword>
<dbReference type="Pfam" id="PF00053">
    <property type="entry name" value="EGF_laminin"/>
    <property type="match status" value="1"/>
</dbReference>
<comment type="subcellular location">
    <subcellularLocation>
        <location evidence="1">Secreted</location>
    </subcellularLocation>
</comment>
<dbReference type="PROSITE" id="PS01248">
    <property type="entry name" value="EGF_LAM_1"/>
    <property type="match status" value="1"/>
</dbReference>
<feature type="disulfide bond" evidence="8">
    <location>
        <begin position="105"/>
        <end position="122"/>
    </location>
</feature>
<evidence type="ECO:0000256" key="2">
    <source>
        <dbReference type="ARBA" id="ARBA00022525"/>
    </source>
</evidence>
<dbReference type="GO" id="GO:0009888">
    <property type="term" value="P:tissue development"/>
    <property type="evidence" value="ECO:0007669"/>
    <property type="project" value="TreeGrafter"/>
</dbReference>
<evidence type="ECO:0000256" key="8">
    <source>
        <dbReference type="PROSITE-ProRule" id="PRU00460"/>
    </source>
</evidence>
<dbReference type="InterPro" id="IPR018933">
    <property type="entry name" value="Netrin_module_non-TIMP"/>
</dbReference>
<keyword evidence="3" id="KW-0732">Signal</keyword>
<keyword evidence="13" id="KW-1185">Reference proteome</keyword>
<organism evidence="12 13">
    <name type="scientific">Plakobranchus ocellatus</name>
    <dbReference type="NCBI Taxonomy" id="259542"/>
    <lineage>
        <taxon>Eukaryota</taxon>
        <taxon>Metazoa</taxon>
        <taxon>Spiralia</taxon>
        <taxon>Lophotrochozoa</taxon>
        <taxon>Mollusca</taxon>
        <taxon>Gastropoda</taxon>
        <taxon>Heterobranchia</taxon>
        <taxon>Euthyneura</taxon>
        <taxon>Panpulmonata</taxon>
        <taxon>Sacoglossa</taxon>
        <taxon>Placobranchoidea</taxon>
        <taxon>Plakobranchidae</taxon>
        <taxon>Plakobranchus</taxon>
    </lineage>
</organism>
<sequence length="308" mass="35016">MVISDFQAFRQARRASGGARTRDRWVPADLRADSQRLSRAFAAKREIGGDRARGQQKGRLGGAAVPQGPPLSLLPSASRRQSMTFRLSRLKETWCGGSSSGKPRCHQIGALGKLCNQTNGQCFCKEGVVGLTCNRCALGFKQSKSTIAPCIRIPHSGRGDNGVYRQSPGDQKSNSCGNCKKRMRRFNLKRFCRRDYALVVKVLSRKSEPQWTKFTVVLERSFRKGVPSYPGTPTSETFLWVRRSDLDCKCPKFRVGRQYLVVGTFRQQEARRPGFVVDRSASVLRWREKWQRRLRRYVRHEGKGRCRK</sequence>
<feature type="disulfide bond" evidence="8">
    <location>
        <begin position="124"/>
        <end position="133"/>
    </location>
</feature>
<evidence type="ECO:0000256" key="4">
    <source>
        <dbReference type="ARBA" id="ARBA00022737"/>
    </source>
</evidence>
<proteinExistence type="predicted"/>
<dbReference type="PANTHER" id="PTHR10574:SF365">
    <property type="entry name" value="NETRIN-A-RELATED"/>
    <property type="match status" value="1"/>
</dbReference>
<keyword evidence="5 8" id="KW-1015">Disulfide bond</keyword>
<dbReference type="Gene3D" id="2.10.25.10">
    <property type="entry name" value="Laminin"/>
    <property type="match status" value="1"/>
</dbReference>
<dbReference type="SUPFAM" id="SSF57196">
    <property type="entry name" value="EGF/Laminin"/>
    <property type="match status" value="1"/>
</dbReference>
<dbReference type="FunFam" id="2.10.25.10:FF:000048">
    <property type="entry name" value="Netrin 3"/>
    <property type="match status" value="1"/>
</dbReference>
<dbReference type="SMART" id="SM00643">
    <property type="entry name" value="C345C"/>
    <property type="match status" value="1"/>
</dbReference>
<dbReference type="EMBL" id="BLXT01006765">
    <property type="protein sequence ID" value="GFO33203.1"/>
    <property type="molecule type" value="Genomic_DNA"/>
</dbReference>
<dbReference type="AlphaFoldDB" id="A0AAV4CM04"/>
<dbReference type="GO" id="GO:0005576">
    <property type="term" value="C:extracellular region"/>
    <property type="evidence" value="ECO:0007669"/>
    <property type="project" value="UniProtKB-SubCell"/>
</dbReference>
<dbReference type="PROSITE" id="PS50027">
    <property type="entry name" value="EGF_LAM_2"/>
    <property type="match status" value="1"/>
</dbReference>
<keyword evidence="4" id="KW-0677">Repeat</keyword>
<keyword evidence="7 8" id="KW-0424">Laminin EGF-like domain</keyword>
<name>A0AAV4CM04_9GAST</name>
<comment type="caution">
    <text evidence="12">The sequence shown here is derived from an EMBL/GenBank/DDBJ whole genome shotgun (WGS) entry which is preliminary data.</text>
</comment>
<reference evidence="12 13" key="1">
    <citation type="journal article" date="2021" name="Elife">
        <title>Chloroplast acquisition without the gene transfer in kleptoplastic sea slugs, Plakobranchus ocellatus.</title>
        <authorList>
            <person name="Maeda T."/>
            <person name="Takahashi S."/>
            <person name="Yoshida T."/>
            <person name="Shimamura S."/>
            <person name="Takaki Y."/>
            <person name="Nagai Y."/>
            <person name="Toyoda A."/>
            <person name="Suzuki Y."/>
            <person name="Arimoto A."/>
            <person name="Ishii H."/>
            <person name="Satoh N."/>
            <person name="Nishiyama T."/>
            <person name="Hasebe M."/>
            <person name="Maruyama T."/>
            <person name="Minagawa J."/>
            <person name="Obokata J."/>
            <person name="Shigenobu S."/>
        </authorList>
    </citation>
    <scope>NUCLEOTIDE SEQUENCE [LARGE SCALE GENOMIC DNA]</scope>
</reference>
<evidence type="ECO:0000256" key="3">
    <source>
        <dbReference type="ARBA" id="ARBA00022729"/>
    </source>
</evidence>
<dbReference type="InterPro" id="IPR002049">
    <property type="entry name" value="LE_dom"/>
</dbReference>
<evidence type="ECO:0000256" key="9">
    <source>
        <dbReference type="SAM" id="MobiDB-lite"/>
    </source>
</evidence>
<evidence type="ECO:0000313" key="13">
    <source>
        <dbReference type="Proteomes" id="UP000735302"/>
    </source>
</evidence>
<dbReference type="GO" id="GO:0008045">
    <property type="term" value="P:motor neuron axon guidance"/>
    <property type="evidence" value="ECO:0007669"/>
    <property type="project" value="TreeGrafter"/>
</dbReference>
<dbReference type="InterPro" id="IPR008993">
    <property type="entry name" value="TIMP-like_OB-fold"/>
</dbReference>
<evidence type="ECO:0000313" key="12">
    <source>
        <dbReference type="EMBL" id="GFO33203.1"/>
    </source>
</evidence>
<dbReference type="GO" id="GO:0009887">
    <property type="term" value="P:animal organ morphogenesis"/>
    <property type="evidence" value="ECO:0007669"/>
    <property type="project" value="TreeGrafter"/>
</dbReference>
<dbReference type="InterPro" id="IPR001134">
    <property type="entry name" value="Netrin_domain"/>
</dbReference>
<comment type="caution">
    <text evidence="8">Lacks conserved residue(s) required for the propagation of feature annotation.</text>
</comment>
<feature type="domain" description="Laminin EGF-like" evidence="10">
    <location>
        <begin position="104"/>
        <end position="152"/>
    </location>
</feature>
<evidence type="ECO:0000256" key="7">
    <source>
        <dbReference type="ARBA" id="ARBA00023292"/>
    </source>
</evidence>
<dbReference type="Gene3D" id="2.40.50.120">
    <property type="match status" value="1"/>
</dbReference>
<dbReference type="SMART" id="SM00180">
    <property type="entry name" value="EGF_Lam"/>
    <property type="match status" value="1"/>
</dbReference>
<dbReference type="Pfam" id="PF01759">
    <property type="entry name" value="NTR"/>
    <property type="match status" value="1"/>
</dbReference>
<dbReference type="SUPFAM" id="SSF50242">
    <property type="entry name" value="TIMP-like"/>
    <property type="match status" value="1"/>
</dbReference>
<feature type="domain" description="NTR" evidence="11">
    <location>
        <begin position="176"/>
        <end position="306"/>
    </location>
</feature>